<dbReference type="Pfam" id="PF03992">
    <property type="entry name" value="ABM"/>
    <property type="match status" value="1"/>
</dbReference>
<evidence type="ECO:0000259" key="1">
    <source>
        <dbReference type="PROSITE" id="PS51725"/>
    </source>
</evidence>
<sequence length="104" mass="11131">IDIIAIITPAPGKADRVVELLNETAAWVKENEPGTLKYHLQRETSGESPQLIMIETYKDKAALGAHGSSAKFKALGATMKSESLTSAPMKVIFTNEAGGFASRL</sequence>
<dbReference type="PANTHER" id="PTHR40624">
    <property type="entry name" value="BIOSYNTHESIS MONOOXYGENASE, PUTATIVE (AFU_ORTHOLOGUE AFUA_1G12025)-RELATED"/>
    <property type="match status" value="1"/>
</dbReference>
<gene>
    <name evidence="2" type="ORF">EJ08DRAFT_553674</name>
</gene>
<name>A0A9P4TZ36_9PEZI</name>
<dbReference type="AlphaFoldDB" id="A0A9P4TZ36"/>
<dbReference type="OrthoDB" id="10011777at2759"/>
<feature type="domain" description="ABM" evidence="1">
    <location>
        <begin position="1"/>
        <end position="93"/>
    </location>
</feature>
<organism evidence="2 3">
    <name type="scientific">Tothia fuscella</name>
    <dbReference type="NCBI Taxonomy" id="1048955"/>
    <lineage>
        <taxon>Eukaryota</taxon>
        <taxon>Fungi</taxon>
        <taxon>Dikarya</taxon>
        <taxon>Ascomycota</taxon>
        <taxon>Pezizomycotina</taxon>
        <taxon>Dothideomycetes</taxon>
        <taxon>Pleosporomycetidae</taxon>
        <taxon>Venturiales</taxon>
        <taxon>Cylindrosympodiaceae</taxon>
        <taxon>Tothia</taxon>
    </lineage>
</organism>
<comment type="caution">
    <text evidence="2">The sequence shown here is derived from an EMBL/GenBank/DDBJ whole genome shotgun (WGS) entry which is preliminary data.</text>
</comment>
<feature type="non-terminal residue" evidence="2">
    <location>
        <position position="1"/>
    </location>
</feature>
<evidence type="ECO:0000313" key="2">
    <source>
        <dbReference type="EMBL" id="KAF2430971.1"/>
    </source>
</evidence>
<dbReference type="PROSITE" id="PS51725">
    <property type="entry name" value="ABM"/>
    <property type="match status" value="1"/>
</dbReference>
<evidence type="ECO:0000313" key="3">
    <source>
        <dbReference type="Proteomes" id="UP000800235"/>
    </source>
</evidence>
<dbReference type="Proteomes" id="UP000800235">
    <property type="component" value="Unassembled WGS sequence"/>
</dbReference>
<dbReference type="EMBL" id="MU007035">
    <property type="protein sequence ID" value="KAF2430971.1"/>
    <property type="molecule type" value="Genomic_DNA"/>
</dbReference>
<protein>
    <recommendedName>
        <fullName evidence="1">ABM domain-containing protein</fullName>
    </recommendedName>
</protein>
<proteinExistence type="predicted"/>
<feature type="non-terminal residue" evidence="2">
    <location>
        <position position="104"/>
    </location>
</feature>
<dbReference type="PANTHER" id="PTHR40624:SF1">
    <property type="entry name" value="BIOSYNTHESIS MONOOXYGENASE, PUTATIVE (AFU_ORTHOLOGUE AFUA_1G12025)-RELATED"/>
    <property type="match status" value="1"/>
</dbReference>
<dbReference type="InterPro" id="IPR007138">
    <property type="entry name" value="ABM_dom"/>
</dbReference>
<dbReference type="Gene3D" id="3.30.70.100">
    <property type="match status" value="1"/>
</dbReference>
<accession>A0A9P4TZ36</accession>
<reference evidence="2" key="1">
    <citation type="journal article" date="2020" name="Stud. Mycol.">
        <title>101 Dothideomycetes genomes: a test case for predicting lifestyles and emergence of pathogens.</title>
        <authorList>
            <person name="Haridas S."/>
            <person name="Albert R."/>
            <person name="Binder M."/>
            <person name="Bloem J."/>
            <person name="Labutti K."/>
            <person name="Salamov A."/>
            <person name="Andreopoulos B."/>
            <person name="Baker S."/>
            <person name="Barry K."/>
            <person name="Bills G."/>
            <person name="Bluhm B."/>
            <person name="Cannon C."/>
            <person name="Castanera R."/>
            <person name="Culley D."/>
            <person name="Daum C."/>
            <person name="Ezra D."/>
            <person name="Gonzalez J."/>
            <person name="Henrissat B."/>
            <person name="Kuo A."/>
            <person name="Liang C."/>
            <person name="Lipzen A."/>
            <person name="Lutzoni F."/>
            <person name="Magnuson J."/>
            <person name="Mondo S."/>
            <person name="Nolan M."/>
            <person name="Ohm R."/>
            <person name="Pangilinan J."/>
            <person name="Park H.-J."/>
            <person name="Ramirez L."/>
            <person name="Alfaro M."/>
            <person name="Sun H."/>
            <person name="Tritt A."/>
            <person name="Yoshinaga Y."/>
            <person name="Zwiers L.-H."/>
            <person name="Turgeon B."/>
            <person name="Goodwin S."/>
            <person name="Spatafora J."/>
            <person name="Crous P."/>
            <person name="Grigoriev I."/>
        </authorList>
    </citation>
    <scope>NUCLEOTIDE SEQUENCE</scope>
    <source>
        <strain evidence="2">CBS 130266</strain>
    </source>
</reference>
<dbReference type="InterPro" id="IPR011008">
    <property type="entry name" value="Dimeric_a/b-barrel"/>
</dbReference>
<keyword evidence="3" id="KW-1185">Reference proteome</keyword>
<dbReference type="SUPFAM" id="SSF54909">
    <property type="entry name" value="Dimeric alpha+beta barrel"/>
    <property type="match status" value="1"/>
</dbReference>